<accession>I0V0D5</accession>
<keyword evidence="1" id="KW-1133">Transmembrane helix</keyword>
<dbReference type="HOGENOM" id="CLU_213940_0_0_11"/>
<protein>
    <submittedName>
        <fullName evidence="2">Uncharacterized protein</fullName>
    </submittedName>
</protein>
<dbReference type="STRING" id="882086.SacxiDRAFT_1337"/>
<organism evidence="2 3">
    <name type="scientific">Saccharomonospora xinjiangensis XJ-54</name>
    <dbReference type="NCBI Taxonomy" id="882086"/>
    <lineage>
        <taxon>Bacteria</taxon>
        <taxon>Bacillati</taxon>
        <taxon>Actinomycetota</taxon>
        <taxon>Actinomycetes</taxon>
        <taxon>Pseudonocardiales</taxon>
        <taxon>Pseudonocardiaceae</taxon>
        <taxon>Saccharomonospora</taxon>
    </lineage>
</organism>
<proteinExistence type="predicted"/>
<evidence type="ECO:0000313" key="3">
    <source>
        <dbReference type="Proteomes" id="UP000004691"/>
    </source>
</evidence>
<reference evidence="2 3" key="1">
    <citation type="submission" date="2012-01" db="EMBL/GenBank/DDBJ databases">
        <title>Improved High-Quality Draft sequence of Saccharomonospora xinjiangensis XJ-54.</title>
        <authorList>
            <consortium name="US DOE Joint Genome Institute"/>
            <person name="Lucas S."/>
            <person name="Han J."/>
            <person name="Lapidus A."/>
            <person name="Cheng J.-F."/>
            <person name="Goodwin L."/>
            <person name="Pitluck S."/>
            <person name="Peters L."/>
            <person name="Mikhailova N."/>
            <person name="Teshima H."/>
            <person name="Detter J.C."/>
            <person name="Han C."/>
            <person name="Tapia R."/>
            <person name="Land M."/>
            <person name="Hauser L."/>
            <person name="Kyrpides N."/>
            <person name="Ivanova N."/>
            <person name="Pagani I."/>
            <person name="Brambilla E.-M."/>
            <person name="Klenk H.-P."/>
            <person name="Woyke T."/>
        </authorList>
    </citation>
    <scope>NUCLEOTIDE SEQUENCE [LARGE SCALE GENOMIC DNA]</scope>
    <source>
        <strain evidence="2 3">XJ-54</strain>
    </source>
</reference>
<evidence type="ECO:0000313" key="2">
    <source>
        <dbReference type="EMBL" id="EID53588.1"/>
    </source>
</evidence>
<dbReference type="Proteomes" id="UP000004691">
    <property type="component" value="Unassembled WGS sequence"/>
</dbReference>
<evidence type="ECO:0000256" key="1">
    <source>
        <dbReference type="SAM" id="Phobius"/>
    </source>
</evidence>
<keyword evidence="3" id="KW-1185">Reference proteome</keyword>
<dbReference type="AlphaFoldDB" id="I0V0D5"/>
<keyword evidence="1" id="KW-0812">Transmembrane</keyword>
<gene>
    <name evidence="2" type="ORF">SacxiDRAFT_1337</name>
</gene>
<keyword evidence="1" id="KW-0472">Membrane</keyword>
<name>I0V0D5_9PSEU</name>
<feature type="transmembrane region" description="Helical" evidence="1">
    <location>
        <begin position="10"/>
        <end position="29"/>
    </location>
</feature>
<dbReference type="EMBL" id="JH636049">
    <property type="protein sequence ID" value="EID53588.1"/>
    <property type="molecule type" value="Genomic_DNA"/>
</dbReference>
<sequence>MPRILTNLKFWAFTTALVWVVVVTVIIATNPEFARGAG</sequence>